<dbReference type="PANTHER" id="PTHR13774:SF17">
    <property type="entry name" value="PHENAZINE BIOSYNTHESIS-LIKE DOMAIN-CONTAINING PROTEIN"/>
    <property type="match status" value="1"/>
</dbReference>
<dbReference type="AlphaFoldDB" id="A0A0D6R209"/>
<dbReference type="GO" id="GO:0005737">
    <property type="term" value="C:cytoplasm"/>
    <property type="evidence" value="ECO:0007669"/>
    <property type="project" value="TreeGrafter"/>
</dbReference>
<accession>A0A0D6R209</accession>
<organism evidence="4">
    <name type="scientific">Araucaria cunninghamii</name>
    <name type="common">Hoop pine</name>
    <name type="synonym">Moreton Bay pine</name>
    <dbReference type="NCBI Taxonomy" id="56994"/>
    <lineage>
        <taxon>Eukaryota</taxon>
        <taxon>Viridiplantae</taxon>
        <taxon>Streptophyta</taxon>
        <taxon>Embryophyta</taxon>
        <taxon>Tracheophyta</taxon>
        <taxon>Spermatophyta</taxon>
        <taxon>Pinopsida</taxon>
        <taxon>Pinidae</taxon>
        <taxon>Conifers II</taxon>
        <taxon>Araucariales</taxon>
        <taxon>Araucariaceae</taxon>
        <taxon>Araucaria</taxon>
    </lineage>
</organism>
<dbReference type="Gene3D" id="3.10.310.10">
    <property type="entry name" value="Diaminopimelate Epimerase, Chain A, domain 1"/>
    <property type="match status" value="1"/>
</dbReference>
<evidence type="ECO:0000256" key="1">
    <source>
        <dbReference type="ARBA" id="ARBA00008270"/>
    </source>
</evidence>
<reference evidence="4" key="1">
    <citation type="submission" date="2015-03" db="EMBL/GenBank/DDBJ databases">
        <title>A transcriptome of Araucaria cunninghamii, an australian fine timber species.</title>
        <authorList>
            <person name="Jing Yi C.J.Y."/>
            <person name="Yin San L.Y.S."/>
            <person name="Abdul Karim S.S."/>
            <person name="Wan Azmi N.N."/>
            <person name="Hercus R.R."/>
            <person name="Croft L.L."/>
        </authorList>
    </citation>
    <scope>NUCLEOTIDE SEQUENCE</scope>
    <source>
        <strain evidence="4">MI0301</strain>
        <tissue evidence="4">Leaf</tissue>
    </source>
</reference>
<keyword evidence="2" id="KW-0413">Isomerase</keyword>
<name>A0A0D6R209_ARACU</name>
<dbReference type="GO" id="GO:0016853">
    <property type="term" value="F:isomerase activity"/>
    <property type="evidence" value="ECO:0007669"/>
    <property type="project" value="UniProtKB-KW"/>
</dbReference>
<evidence type="ECO:0008006" key="5">
    <source>
        <dbReference type="Google" id="ProtNLM"/>
    </source>
</evidence>
<dbReference type="PANTHER" id="PTHR13774">
    <property type="entry name" value="PHENAZINE BIOSYNTHESIS PROTEIN"/>
    <property type="match status" value="1"/>
</dbReference>
<dbReference type="EMBL" id="GCKF01035832">
    <property type="protein sequence ID" value="JAG96854.1"/>
    <property type="molecule type" value="Transcribed_RNA"/>
</dbReference>
<dbReference type="InterPro" id="IPR003719">
    <property type="entry name" value="Phenazine_PhzF-like"/>
</dbReference>
<evidence type="ECO:0000256" key="2">
    <source>
        <dbReference type="ARBA" id="ARBA00023235"/>
    </source>
</evidence>
<sequence>MQFSTSMAMSKALGLVLNSTTRQTFLRMSPSTAQALRFMKRDKTYKMLSRSRIRRGRGMGMAMSGFRESASSSSADVEIDEALNQLSDEIDETLQNLSVPVEEEEKAEFWDGQQAGGAEEEENRERRRKEVEEAINKVLDEDLDEAVDKYDNLGHELYAKIDFAWINAFAERAFGGNPAVVCYLPYETESEWMQLVAREFNVSETAFLVRRRASNSASKFTTEKTLLEMDGSGKALQPVTRYFTPPPPKNVFYLRWFTPKVEVEVPSSGDVKLLKPHFEKMLEFEGHGGLIVTSAGEPDSEFDFISRYFCPKAGVTEDPVTGSAHCALGPYWADKLQKDTLEAYQASERGGRVHVKVNKVKGRVSLQGSAVLVMMGTLVNSHSVSS</sequence>
<dbReference type="SUPFAM" id="SSF54506">
    <property type="entry name" value="Diaminopimelate epimerase-like"/>
    <property type="match status" value="1"/>
</dbReference>
<evidence type="ECO:0000313" key="4">
    <source>
        <dbReference type="EMBL" id="JAG96854.1"/>
    </source>
</evidence>
<comment type="similarity">
    <text evidence="1">Belongs to the PhzF family.</text>
</comment>
<protein>
    <recommendedName>
        <fullName evidence="5">Oxidoreductase</fullName>
    </recommendedName>
</protein>
<dbReference type="Pfam" id="PF02567">
    <property type="entry name" value="PhzC-PhzF"/>
    <property type="match status" value="1"/>
</dbReference>
<proteinExistence type="inferred from homology"/>
<evidence type="ECO:0000256" key="3">
    <source>
        <dbReference type="SAM" id="MobiDB-lite"/>
    </source>
</evidence>
<feature type="region of interest" description="Disordered" evidence="3">
    <location>
        <begin position="101"/>
        <end position="127"/>
    </location>
</feature>